<gene>
    <name evidence="1" type="ORF">ACFOKA_01555</name>
</gene>
<proteinExistence type="predicted"/>
<dbReference type="EMBL" id="JBHRSL010000001">
    <property type="protein sequence ID" value="MFC3050583.1"/>
    <property type="molecule type" value="Genomic_DNA"/>
</dbReference>
<reference evidence="2" key="1">
    <citation type="journal article" date="2019" name="Int. J. Syst. Evol. Microbiol.">
        <title>The Global Catalogue of Microorganisms (GCM) 10K type strain sequencing project: providing services to taxonomists for standard genome sequencing and annotation.</title>
        <authorList>
            <consortium name="The Broad Institute Genomics Platform"/>
            <consortium name="The Broad Institute Genome Sequencing Center for Infectious Disease"/>
            <person name="Wu L."/>
            <person name="Ma J."/>
        </authorList>
    </citation>
    <scope>NUCLEOTIDE SEQUENCE [LARGE SCALE GENOMIC DNA]</scope>
    <source>
        <strain evidence="2">KCTC 62164</strain>
    </source>
</reference>
<organism evidence="1 2">
    <name type="scientific">Kordiimonas pumila</name>
    <dbReference type="NCBI Taxonomy" id="2161677"/>
    <lineage>
        <taxon>Bacteria</taxon>
        <taxon>Pseudomonadati</taxon>
        <taxon>Pseudomonadota</taxon>
        <taxon>Alphaproteobacteria</taxon>
        <taxon>Kordiimonadales</taxon>
        <taxon>Kordiimonadaceae</taxon>
        <taxon>Kordiimonas</taxon>
    </lineage>
</organism>
<sequence>MNKPLKLIAQSADDLTVISALLQDMTIRVGDIAWLPAEKRLACIGNRFVWEKKRLFRRPKGERIRTAFHFRGVEKLQYQNIDITNSESILSLLNIEATETEKSTQIVLNFSGGSSLAITAEVIDCVAADVSDTWQAIARPHHA</sequence>
<evidence type="ECO:0000313" key="1">
    <source>
        <dbReference type="EMBL" id="MFC3050583.1"/>
    </source>
</evidence>
<name>A0ABV7D096_9PROT</name>
<protein>
    <submittedName>
        <fullName evidence="1">DUF2948 family protein</fullName>
    </submittedName>
</protein>
<evidence type="ECO:0000313" key="2">
    <source>
        <dbReference type="Proteomes" id="UP001595444"/>
    </source>
</evidence>
<keyword evidence="2" id="KW-1185">Reference proteome</keyword>
<dbReference type="Proteomes" id="UP001595444">
    <property type="component" value="Unassembled WGS sequence"/>
</dbReference>
<accession>A0ABV7D096</accession>
<comment type="caution">
    <text evidence="1">The sequence shown here is derived from an EMBL/GenBank/DDBJ whole genome shotgun (WGS) entry which is preliminary data.</text>
</comment>
<dbReference type="Pfam" id="PF11164">
    <property type="entry name" value="DUF2948"/>
    <property type="match status" value="1"/>
</dbReference>
<dbReference type="RefSeq" id="WP_194214957.1">
    <property type="nucleotide sequence ID" value="NZ_CP061205.1"/>
</dbReference>
<dbReference type="InterPro" id="IPR021335">
    <property type="entry name" value="DUF2948"/>
</dbReference>